<proteinExistence type="predicted"/>
<dbReference type="RefSeq" id="WP_280832150.1">
    <property type="nucleotide sequence ID" value="NZ_JARXVE010000003.1"/>
</dbReference>
<comment type="caution">
    <text evidence="2">The sequence shown here is derived from an EMBL/GenBank/DDBJ whole genome shotgun (WGS) entry which is preliminary data.</text>
</comment>
<dbReference type="PANTHER" id="PTHR43615:SF1">
    <property type="entry name" value="PPDK_N DOMAIN-CONTAINING PROTEIN"/>
    <property type="match status" value="1"/>
</dbReference>
<dbReference type="Pfam" id="PF00391">
    <property type="entry name" value="PEP-utilizers"/>
    <property type="match status" value="1"/>
</dbReference>
<evidence type="ECO:0000259" key="1">
    <source>
        <dbReference type="Pfam" id="PF00391"/>
    </source>
</evidence>
<dbReference type="Gene3D" id="3.50.30.10">
    <property type="entry name" value="Phosphohistidine domain"/>
    <property type="match status" value="1"/>
</dbReference>
<dbReference type="Proteomes" id="UP001160130">
    <property type="component" value="Unassembled WGS sequence"/>
</dbReference>
<dbReference type="InterPro" id="IPR008279">
    <property type="entry name" value="PEP-util_enz_mobile_dom"/>
</dbReference>
<protein>
    <submittedName>
        <fullName evidence="2">Phosphohistidine swiveling domain-containing protein</fullName>
    </submittedName>
</protein>
<feature type="domain" description="PEP-utilising enzyme mobile" evidence="1">
    <location>
        <begin position="688"/>
        <end position="758"/>
    </location>
</feature>
<gene>
    <name evidence="2" type="ORF">M2272_002136</name>
</gene>
<dbReference type="SUPFAM" id="SSF51735">
    <property type="entry name" value="NAD(P)-binding Rossmann-fold domains"/>
    <property type="match status" value="1"/>
</dbReference>
<dbReference type="InterPro" id="IPR036291">
    <property type="entry name" value="NAD(P)-bd_dom_sf"/>
</dbReference>
<name>A0ABT6KYV3_9MYCO</name>
<keyword evidence="3" id="KW-1185">Reference proteome</keyword>
<accession>A0ABT6KYV3</accession>
<dbReference type="InterPro" id="IPR051549">
    <property type="entry name" value="PEP_Utilizing_Enz"/>
</dbReference>
<reference evidence="2 3" key="1">
    <citation type="submission" date="2023-04" db="EMBL/GenBank/DDBJ databases">
        <title>Forest soil microbial communities from Buena Vista Peninsula, Colon Province, Panama.</title>
        <authorList>
            <person name="Bouskill N."/>
        </authorList>
    </citation>
    <scope>NUCLEOTIDE SEQUENCE [LARGE SCALE GENOMIC DNA]</scope>
    <source>
        <strain evidence="2 3">AC80</strain>
    </source>
</reference>
<dbReference type="SUPFAM" id="SSF52009">
    <property type="entry name" value="Phosphohistidine domain"/>
    <property type="match status" value="1"/>
</dbReference>
<organism evidence="2 3">
    <name type="scientific">Mycolicibacterium frederiksbergense</name>
    <dbReference type="NCBI Taxonomy" id="117567"/>
    <lineage>
        <taxon>Bacteria</taxon>
        <taxon>Bacillati</taxon>
        <taxon>Actinomycetota</taxon>
        <taxon>Actinomycetes</taxon>
        <taxon>Mycobacteriales</taxon>
        <taxon>Mycobacteriaceae</taxon>
        <taxon>Mycolicibacterium</taxon>
    </lineage>
</organism>
<dbReference type="Gene3D" id="3.40.50.720">
    <property type="entry name" value="NAD(P)-binding Rossmann-like Domain"/>
    <property type="match status" value="1"/>
</dbReference>
<dbReference type="PANTHER" id="PTHR43615">
    <property type="entry name" value="PHOSPHOENOLPYRUVATE SYNTHASE-RELATED"/>
    <property type="match status" value="1"/>
</dbReference>
<dbReference type="InterPro" id="IPR036637">
    <property type="entry name" value="Phosphohistidine_dom_sf"/>
</dbReference>
<dbReference type="EMBL" id="JARXVE010000003">
    <property type="protein sequence ID" value="MDH6195496.1"/>
    <property type="molecule type" value="Genomic_DNA"/>
</dbReference>
<evidence type="ECO:0000313" key="3">
    <source>
        <dbReference type="Proteomes" id="UP001160130"/>
    </source>
</evidence>
<sequence length="764" mass="83210">MRVAVGDALEDGWSGLAAELTHRGHRVSTVHDVATPADVDVVVCGPNSPSALAAQSGVRRVVLLPAAAEFRSAIPGADVLVVRTAAIMGRDSGADVQRRFATPVLIGAKNGGNVTQFIHPDDAVRFITDAVENPGWTGMVGLAAPDPLGLREVAQLLGKRYAEVPWARDLPVIDTGRLAELGFNPAWSSRDCVTDFGKANRGHIYLGGKRIRLLWRYLWARPPVLSQQQRRHPASEHGGEFDTLVDPRWPVYTAVNTSEAFPGPMTPLSLELSLDGMRAMGRQAVDEMRVSGELRRAVIEEQAGSFGHRVYANLSVLFAAGAVLPGADPSGWREKLFGARSGGAVPEFTKIPWWGMAVRLPRSLTFILSGLSEARRLDREARMGQRGAGYYAGLSDDRLRGEMRCGHDQVVSAWSAAALITLTIVPILGVLEKFAGRSLISEASGGADKLVSAGLTRATRALAAQARADASIAAILRDRDAHEALNRLRSSRPAFVTRLDAVIAEWGHRGPGETELANPVFADRPERLLDVVVKFAGTEEHRTPAARSFSPWARLLGWIASWFLRSRERARDAAIRQTHEYRLIARELGNRLVAADVIDERDDVFYLVRDEVLYPRWNTRYLVSRRKAEQQRLQRERPPIEFVDRWELNQEEAAELRSGDVLSGIAASVGLATGRVRVATAESVNDLQPGEVLVAGSIDVGWTPFFSYAAAIIVDTGAMMSHAAIVAREFSIPCVVGSHCATRVLRTGHIVRVDGGSGQVTRIS</sequence>
<evidence type="ECO:0000313" key="2">
    <source>
        <dbReference type="EMBL" id="MDH6195496.1"/>
    </source>
</evidence>